<dbReference type="EMBL" id="VCAU01000124">
    <property type="protein sequence ID" value="KAF9884378.1"/>
    <property type="molecule type" value="Genomic_DNA"/>
</dbReference>
<evidence type="ECO:0000313" key="3">
    <source>
        <dbReference type="Proteomes" id="UP001194746"/>
    </source>
</evidence>
<feature type="domain" description="Cupin type-2" evidence="1">
    <location>
        <begin position="76"/>
        <end position="142"/>
    </location>
</feature>
<dbReference type="Gene3D" id="2.20.70.150">
    <property type="match status" value="1"/>
</dbReference>
<dbReference type="InterPro" id="IPR011051">
    <property type="entry name" value="RmlC_Cupin_sf"/>
</dbReference>
<evidence type="ECO:0000313" key="2">
    <source>
        <dbReference type="EMBL" id="KAF9884378.1"/>
    </source>
</evidence>
<dbReference type="AlphaFoldDB" id="A0AAD4CDQ8"/>
<comment type="caution">
    <text evidence="2">The sequence shown here is derived from an EMBL/GenBank/DDBJ whole genome shotgun (WGS) entry which is preliminary data.</text>
</comment>
<reference evidence="2" key="1">
    <citation type="journal article" date="2019" name="Beilstein J. Org. Chem.">
        <title>Nanangenines: drimane sesquiterpenoids as the dominant metabolite cohort of a novel Australian fungus, Aspergillus nanangensis.</title>
        <authorList>
            <person name="Lacey H.J."/>
            <person name="Gilchrist C.L.M."/>
            <person name="Crombie A."/>
            <person name="Kalaitzis J.A."/>
            <person name="Vuong D."/>
            <person name="Rutledge P.J."/>
            <person name="Turner P."/>
            <person name="Pitt J.I."/>
            <person name="Lacey E."/>
            <person name="Chooi Y.H."/>
            <person name="Piggott A.M."/>
        </authorList>
    </citation>
    <scope>NUCLEOTIDE SEQUENCE</scope>
    <source>
        <strain evidence="2">MST-FP2251</strain>
    </source>
</reference>
<dbReference type="SUPFAM" id="SSF51182">
    <property type="entry name" value="RmlC-like cupins"/>
    <property type="match status" value="1"/>
</dbReference>
<dbReference type="Gene3D" id="2.60.120.10">
    <property type="entry name" value="Jelly Rolls"/>
    <property type="match status" value="1"/>
</dbReference>
<accession>A0AAD4CDQ8</accession>
<dbReference type="Proteomes" id="UP001194746">
    <property type="component" value="Unassembled WGS sequence"/>
</dbReference>
<dbReference type="PANTHER" id="PTHR36156">
    <property type="entry name" value="SLR2101 PROTEIN"/>
    <property type="match status" value="1"/>
</dbReference>
<gene>
    <name evidence="2" type="ORF">FE257_001834</name>
</gene>
<keyword evidence="3" id="KW-1185">Reference proteome</keyword>
<dbReference type="PANTHER" id="PTHR36156:SF2">
    <property type="entry name" value="CUPIN TYPE-2 DOMAIN-CONTAINING PROTEIN"/>
    <property type="match status" value="1"/>
</dbReference>
<reference evidence="2" key="2">
    <citation type="submission" date="2020-02" db="EMBL/GenBank/DDBJ databases">
        <authorList>
            <person name="Gilchrist C.L.M."/>
            <person name="Chooi Y.-H."/>
        </authorList>
    </citation>
    <scope>NUCLEOTIDE SEQUENCE</scope>
    <source>
        <strain evidence="2">MST-FP2251</strain>
    </source>
</reference>
<name>A0AAD4CDQ8_ASPNN</name>
<evidence type="ECO:0000259" key="1">
    <source>
        <dbReference type="Pfam" id="PF07883"/>
    </source>
</evidence>
<proteinExistence type="predicted"/>
<dbReference type="CDD" id="cd02231">
    <property type="entry name" value="cupin_BLL6423-like"/>
    <property type="match status" value="1"/>
</dbReference>
<dbReference type="Pfam" id="PF07883">
    <property type="entry name" value="Cupin_2"/>
    <property type="match status" value="1"/>
</dbReference>
<protein>
    <recommendedName>
        <fullName evidence="1">Cupin type-2 domain-containing protein</fullName>
    </recommendedName>
</protein>
<sequence length="164" mass="17595">MPQSPLPPIHRVVTSHNHEAQAKVSSNTSLPATILPHGVGEAILWTTDSIPADVASPEDRGLAPVGFVNGGSILRIVDLPPRSVGSPHRTISLDYVVVLRGTVFLSLDGHRVEVREGGVVVQQASMHGWDNETEEWARILCVMVPAQPPVFGGKALEMDLSFLS</sequence>
<dbReference type="InterPro" id="IPR047142">
    <property type="entry name" value="OryJ/VirC-like"/>
</dbReference>
<dbReference type="InterPro" id="IPR014710">
    <property type="entry name" value="RmlC-like_jellyroll"/>
</dbReference>
<dbReference type="InterPro" id="IPR013096">
    <property type="entry name" value="Cupin_2"/>
</dbReference>
<organism evidence="2 3">
    <name type="scientific">Aspergillus nanangensis</name>
    <dbReference type="NCBI Taxonomy" id="2582783"/>
    <lineage>
        <taxon>Eukaryota</taxon>
        <taxon>Fungi</taxon>
        <taxon>Dikarya</taxon>
        <taxon>Ascomycota</taxon>
        <taxon>Pezizomycotina</taxon>
        <taxon>Eurotiomycetes</taxon>
        <taxon>Eurotiomycetidae</taxon>
        <taxon>Eurotiales</taxon>
        <taxon>Aspergillaceae</taxon>
        <taxon>Aspergillus</taxon>
        <taxon>Aspergillus subgen. Circumdati</taxon>
    </lineage>
</organism>